<proteinExistence type="predicted"/>
<accession>A0A5J4U1S4</accession>
<dbReference type="EMBL" id="SNRW01022721">
    <property type="protein sequence ID" value="KAA6363585.1"/>
    <property type="molecule type" value="Genomic_DNA"/>
</dbReference>
<sequence>MGFFSKIANFGSKILGGVKHAAQWVAPALHKVLQTVSGPAGMIHPGIGAALGAVLSQQQIRAVRQLIINDIAYYIQYSKRGGNAGGVYAANNQIIDGQASDFALKIAADVNQLQSTVGSIDADIVGVKNDIITIQQELARQQHFRGYYLLNSDITSLPDSADGDFAFSAESGTVWMYDTTWYNSGQVVPDQVSPASDAVPLVDSATGAAGVSNEYSRGDHQHPLQISSVLPSADTATGEAGTANTYARSDHTHHVNLSNDVPLKDSGTGTAGASNVYANAVHQHPLNVDPTVANVPLVNATAAANGTSDFYCRNDHVHPQQLTYDGNITATKFIKTGGLATELLVANGNSTTDFVTKTTAQTITGVKTFYNQITADGYKIPNGTSQQMLLANGSTKPLVLAEKDFYIAGSLQYIKLYLAQVLAVPASPVA</sequence>
<reference evidence="1 2" key="1">
    <citation type="submission" date="2019-03" db="EMBL/GenBank/DDBJ databases">
        <title>Single cell metagenomics reveals metabolic interactions within the superorganism composed of flagellate Streblomastix strix and complex community of Bacteroidetes bacteria on its surface.</title>
        <authorList>
            <person name="Treitli S.C."/>
            <person name="Kolisko M."/>
            <person name="Husnik F."/>
            <person name="Keeling P."/>
            <person name="Hampl V."/>
        </authorList>
    </citation>
    <scope>NUCLEOTIDE SEQUENCE [LARGE SCALE GENOMIC DNA]</scope>
    <source>
        <strain evidence="1">ST1C</strain>
    </source>
</reference>
<feature type="non-terminal residue" evidence="1">
    <location>
        <position position="430"/>
    </location>
</feature>
<evidence type="ECO:0000313" key="2">
    <source>
        <dbReference type="Proteomes" id="UP000324800"/>
    </source>
</evidence>
<gene>
    <name evidence="1" type="ORF">EZS28_040888</name>
</gene>
<dbReference type="Proteomes" id="UP000324800">
    <property type="component" value="Unassembled WGS sequence"/>
</dbReference>
<dbReference type="AlphaFoldDB" id="A0A5J4U1S4"/>
<dbReference type="Gene3D" id="6.10.140.2190">
    <property type="match status" value="1"/>
</dbReference>
<organism evidence="1 2">
    <name type="scientific">Streblomastix strix</name>
    <dbReference type="NCBI Taxonomy" id="222440"/>
    <lineage>
        <taxon>Eukaryota</taxon>
        <taxon>Metamonada</taxon>
        <taxon>Preaxostyla</taxon>
        <taxon>Oxymonadida</taxon>
        <taxon>Streblomastigidae</taxon>
        <taxon>Streblomastix</taxon>
    </lineage>
</organism>
<name>A0A5J4U1S4_9EUKA</name>
<comment type="caution">
    <text evidence="1">The sequence shown here is derived from an EMBL/GenBank/DDBJ whole genome shotgun (WGS) entry which is preliminary data.</text>
</comment>
<evidence type="ECO:0000313" key="1">
    <source>
        <dbReference type="EMBL" id="KAA6363585.1"/>
    </source>
</evidence>
<protein>
    <submittedName>
        <fullName evidence="1">Uncharacterized protein</fullName>
    </submittedName>
</protein>